<feature type="compositionally biased region" description="Low complexity" evidence="1">
    <location>
        <begin position="1831"/>
        <end position="1843"/>
    </location>
</feature>
<feature type="compositionally biased region" description="Basic and acidic residues" evidence="1">
    <location>
        <begin position="826"/>
        <end position="844"/>
    </location>
</feature>
<feature type="compositionally biased region" description="Polar residues" evidence="1">
    <location>
        <begin position="1270"/>
        <end position="1280"/>
    </location>
</feature>
<feature type="region of interest" description="Disordered" evidence="1">
    <location>
        <begin position="586"/>
        <end position="894"/>
    </location>
</feature>
<dbReference type="OrthoDB" id="249703at2759"/>
<dbReference type="InParanoid" id="A0A7R8UUY2"/>
<dbReference type="PANTHER" id="PTHR36562">
    <property type="entry name" value="SERINE/ARGININE REPETITIVE MATRIX 2"/>
    <property type="match status" value="1"/>
</dbReference>
<feature type="compositionally biased region" description="Basic and acidic residues" evidence="1">
    <location>
        <begin position="347"/>
        <end position="372"/>
    </location>
</feature>
<feature type="compositionally biased region" description="Acidic residues" evidence="1">
    <location>
        <begin position="1254"/>
        <end position="1266"/>
    </location>
</feature>
<feature type="compositionally biased region" description="Basic and acidic residues" evidence="1">
    <location>
        <begin position="705"/>
        <end position="716"/>
    </location>
</feature>
<reference evidence="2 3" key="1">
    <citation type="submission" date="2020-11" db="EMBL/GenBank/DDBJ databases">
        <authorList>
            <person name="Wallbank WR R."/>
            <person name="Pardo Diaz C."/>
            <person name="Kozak K."/>
            <person name="Martin S."/>
            <person name="Jiggins C."/>
            <person name="Moest M."/>
            <person name="Warren A I."/>
            <person name="Generalovic N T."/>
            <person name="Byers J.R.P. K."/>
            <person name="Montejo-Kovacevich G."/>
            <person name="Yen C E."/>
        </authorList>
    </citation>
    <scope>NUCLEOTIDE SEQUENCE [LARGE SCALE GENOMIC DNA]</scope>
</reference>
<feature type="compositionally biased region" description="Polar residues" evidence="1">
    <location>
        <begin position="1813"/>
        <end position="1824"/>
    </location>
</feature>
<feature type="compositionally biased region" description="Basic and acidic residues" evidence="1">
    <location>
        <begin position="322"/>
        <end position="340"/>
    </location>
</feature>
<evidence type="ECO:0000313" key="2">
    <source>
        <dbReference type="EMBL" id="CAD7087125.1"/>
    </source>
</evidence>
<feature type="compositionally biased region" description="Polar residues" evidence="1">
    <location>
        <begin position="240"/>
        <end position="251"/>
    </location>
</feature>
<feature type="compositionally biased region" description="Polar residues" evidence="1">
    <location>
        <begin position="1844"/>
        <end position="1855"/>
    </location>
</feature>
<gene>
    <name evidence="2" type="ORF">HERILL_LOCUS9849</name>
</gene>
<feature type="compositionally biased region" description="Polar residues" evidence="1">
    <location>
        <begin position="1289"/>
        <end position="1315"/>
    </location>
</feature>
<feature type="region of interest" description="Disordered" evidence="1">
    <location>
        <begin position="1813"/>
        <end position="1855"/>
    </location>
</feature>
<feature type="compositionally biased region" description="Low complexity" evidence="1">
    <location>
        <begin position="1123"/>
        <end position="1150"/>
    </location>
</feature>
<dbReference type="PANTHER" id="PTHR36562:SF6">
    <property type="entry name" value="EG:133E12.4 PROTEIN"/>
    <property type="match status" value="1"/>
</dbReference>
<feature type="compositionally biased region" description="Low complexity" evidence="1">
    <location>
        <begin position="1583"/>
        <end position="1598"/>
    </location>
</feature>
<feature type="compositionally biased region" description="Low complexity" evidence="1">
    <location>
        <begin position="134"/>
        <end position="145"/>
    </location>
</feature>
<accession>A0A7R8UUY2</accession>
<feature type="compositionally biased region" description="Basic and acidic residues" evidence="1">
    <location>
        <begin position="855"/>
        <end position="866"/>
    </location>
</feature>
<keyword evidence="3" id="KW-1185">Reference proteome</keyword>
<feature type="compositionally biased region" description="Polar residues" evidence="1">
    <location>
        <begin position="163"/>
        <end position="173"/>
    </location>
</feature>
<dbReference type="Proteomes" id="UP000594454">
    <property type="component" value="Chromosome 4"/>
</dbReference>
<dbReference type="EMBL" id="LR899012">
    <property type="protein sequence ID" value="CAD7087125.1"/>
    <property type="molecule type" value="Genomic_DNA"/>
</dbReference>
<feature type="compositionally biased region" description="Polar residues" evidence="1">
    <location>
        <begin position="717"/>
        <end position="736"/>
    </location>
</feature>
<evidence type="ECO:0000256" key="1">
    <source>
        <dbReference type="SAM" id="MobiDB-lite"/>
    </source>
</evidence>
<feature type="compositionally biased region" description="Low complexity" evidence="1">
    <location>
        <begin position="1069"/>
        <end position="1091"/>
    </location>
</feature>
<feature type="region of interest" description="Disordered" evidence="1">
    <location>
        <begin position="1575"/>
        <end position="1598"/>
    </location>
</feature>
<feature type="region of interest" description="Disordered" evidence="1">
    <location>
        <begin position="1250"/>
        <end position="1315"/>
    </location>
</feature>
<feature type="region of interest" description="Disordered" evidence="1">
    <location>
        <begin position="1491"/>
        <end position="1561"/>
    </location>
</feature>
<feature type="region of interest" description="Disordered" evidence="1">
    <location>
        <begin position="1161"/>
        <end position="1180"/>
    </location>
</feature>
<dbReference type="FunCoup" id="A0A7R8UUY2">
    <property type="interactions" value="234"/>
</dbReference>
<feature type="compositionally biased region" description="Acidic residues" evidence="1">
    <location>
        <begin position="676"/>
        <end position="687"/>
    </location>
</feature>
<feature type="region of interest" description="Disordered" evidence="1">
    <location>
        <begin position="322"/>
        <end position="549"/>
    </location>
</feature>
<feature type="compositionally biased region" description="Basic and acidic residues" evidence="1">
    <location>
        <begin position="174"/>
        <end position="199"/>
    </location>
</feature>
<dbReference type="InterPro" id="IPR051372">
    <property type="entry name" value="CWC21"/>
</dbReference>
<feature type="region of interest" description="Disordered" evidence="1">
    <location>
        <begin position="1036"/>
        <end position="1092"/>
    </location>
</feature>
<evidence type="ECO:0000313" key="3">
    <source>
        <dbReference type="Proteomes" id="UP000594454"/>
    </source>
</evidence>
<feature type="compositionally biased region" description="Low complexity" evidence="1">
    <location>
        <begin position="1492"/>
        <end position="1549"/>
    </location>
</feature>
<dbReference type="GO" id="GO:0005634">
    <property type="term" value="C:nucleus"/>
    <property type="evidence" value="ECO:0007669"/>
    <property type="project" value="TreeGrafter"/>
</dbReference>
<feature type="compositionally biased region" description="Polar residues" evidence="1">
    <location>
        <begin position="121"/>
        <end position="133"/>
    </location>
</feature>
<feature type="compositionally biased region" description="Acidic residues" evidence="1">
    <location>
        <begin position="806"/>
        <end position="823"/>
    </location>
</feature>
<name>A0A7R8UUY2_HERIL</name>
<sequence length="1855" mass="202614">MKVSNEVVNKLKNLQLQDDKEIVSYDITALFSSISIKKTISNLKYWDERKIAAADVVGGGALVARVVCRWSVKCSAAAKEAEATAADFLAFMHCAWSSAGGYNLKIQIAELHSIVSLSQDLSTPRSKQSQDAGSETSEPPTTPTSRDSNQSIPAESKRKRRTNSTQSISTPKRSTSEAKDSAANESNDKSATKDTEEKTQIANTDTPRRRKRRIIEKTSTMSTRKSLADIAAKNAPLRTSARSASKGTSPDDNPKPKRGRKRKADLITTPIKKEPKDSNQSDNEAYEVPDVKRIKIEKVDNEDPEEEILMEIRTEILADIRIKQEDEDKNQVIKIKDENSIKSTESAPKEVKSMSDKATERKTLSNDSKDDEVVILNTPEKIVSIEDGSPGDSAEGQTGVVKKRRGRKSAANKPQEKKRPTPTKPAKLVTPPKRRGRKPASLLLQSKTTPPAKKTTRKPSKSPVPEKSDSTKTQVPATIENEETSNLEPGELIFSTTTGDVNSDSKDQQREPLLIDTTTQNSEGKDSIPSTECTAGSEKSASLSPVELESEGLSAVSVKQFYKKPEFLENNLGIEEDPKLGEIVQNVEKEPVREEEKESVVEDEKESVVEDENEITKKIEDCVEKGDKDTEQKIEEESMQKIEKETTKKSEKETAQKTEKETPPKVKKESKLTVEEIQEVLDEDKEESDGKASDVQGADDLEANEVLKEEKNDKTESLPQSKESTPNVKSPESVQGTDEADMTGSDSLKEGELLVLEDSTEEENTLSQKTDKNGGSKVSSPTPTEVKTEPETATDSGMAEVKPSSEESEMEPEIVASEEDQQVDDQGLKKDEIVEDKTIEKDSAVVKNPPNSDVKQIDLKLTEKSAAEITPEDEKEDSKKILVNGDGTDNALLDNDDLEKDAMANECSAMEIDSGVSDVAENNSNDPNEDLNILQEIIESENPKGEISDSDGIVVGVLPGELEVDKKEDVVDIKEKIQVVESLKVKEIQSTPEKKDIAPIIIRKIHETPETLKQKETHFKSLGLLTIKAADEAKIEKQKRRQQLHSSSSTSSKKLNGNACMGDSPEATSGGNNDPSNGNGNSSNDSGSNKSVQEYTGTLKTVIKLNRTISSGQSQIVEKKKSNGSSSSGANSSGGNSMAVVPAASSSSAVGRHPLKITFQKGRGRGGNVERNANGAQNSNEDTYYTIHNEDVQLLESLLVKQGIPVKLQANPAVCKLCRYFTNLLVKPPEGKLQKAQFVKNYRRRLLHFHNVQESDEESEAEDQDESASKTKTQSPTQQPAKRGRKPKNQQATTVSQTITSSAPASSEEGNSSNDVVDLEADVAPTSGQMQLDNDVMVDYDMPVLSDSPSPPAISQPSKLQTILQGGSVARSNDDISMALRANPNISMRELFPGEEEMGLQVNVPFGGSSSQRTPEGWTRVQTFLQYDEPTRRLWEDLQKPYGNQSSFIRHLILLEKYFRNGDLILSQTASTNAVAYSETVQNRLRSYDYRASSPTASKNNATASTSSNSSKTNQNQQQQQTNSSLVNNSSSGNSMTSGSHKTSSSNNSRQAGNVSVPDPIKKLHSNLTITITPKGKAVQEATQVSTPSSVTGTTSSNNSILKSNLLARKNSAIEIIPIASAANNDSSSRLLSFPLTKQQKLLAAASHLTSTSTNPNPQKSLNWPPELISINRGGSNSLLIGNRNPTNTIASAKNKIHSISHQQQQRRVQHSVPARPLKLPPTFIKLPATLTEHERLTSRHWRPTLLPINSGPPVRSAPGVLYQTADGRKLPSLVQVQSRGKPYLISIHDYNRMCILRREKLIQDQMMKKAASSSRTLGNSGNSLLKGALSSTSSSATSSSNSDPKNTASQMMHW</sequence>
<organism evidence="2 3">
    <name type="scientific">Hermetia illucens</name>
    <name type="common">Black soldier fly</name>
    <dbReference type="NCBI Taxonomy" id="343691"/>
    <lineage>
        <taxon>Eukaryota</taxon>
        <taxon>Metazoa</taxon>
        <taxon>Ecdysozoa</taxon>
        <taxon>Arthropoda</taxon>
        <taxon>Hexapoda</taxon>
        <taxon>Insecta</taxon>
        <taxon>Pterygota</taxon>
        <taxon>Neoptera</taxon>
        <taxon>Endopterygota</taxon>
        <taxon>Diptera</taxon>
        <taxon>Brachycera</taxon>
        <taxon>Stratiomyomorpha</taxon>
        <taxon>Stratiomyidae</taxon>
        <taxon>Hermetiinae</taxon>
        <taxon>Hermetia</taxon>
    </lineage>
</organism>
<feature type="compositionally biased region" description="Basic residues" evidence="1">
    <location>
        <begin position="401"/>
        <end position="410"/>
    </location>
</feature>
<feature type="region of interest" description="Disordered" evidence="1">
    <location>
        <begin position="1113"/>
        <end position="1153"/>
    </location>
</feature>
<protein>
    <submittedName>
        <fullName evidence="2">Uncharacterized protein</fullName>
    </submittedName>
</protein>
<feature type="compositionally biased region" description="Polar residues" evidence="1">
    <location>
        <begin position="516"/>
        <end position="543"/>
    </location>
</feature>
<feature type="compositionally biased region" description="Basic and acidic residues" evidence="1">
    <location>
        <begin position="587"/>
        <end position="674"/>
    </location>
</feature>
<proteinExistence type="predicted"/>
<feature type="region of interest" description="Disordered" evidence="1">
    <location>
        <begin position="121"/>
        <end position="286"/>
    </location>
</feature>